<dbReference type="NCBIfam" id="TIGR00233">
    <property type="entry name" value="trpS"/>
    <property type="match status" value="1"/>
</dbReference>
<feature type="compositionally biased region" description="Basic and acidic residues" evidence="12">
    <location>
        <begin position="391"/>
        <end position="401"/>
    </location>
</feature>
<evidence type="ECO:0000256" key="9">
    <source>
        <dbReference type="ARBA" id="ARBA00049929"/>
    </source>
</evidence>
<dbReference type="PRINTS" id="PR01039">
    <property type="entry name" value="TRNASYNTHTRP"/>
</dbReference>
<accession>A0A202E621</accession>
<dbReference type="FunFam" id="3.40.50.620:FF:000207">
    <property type="entry name" value="Tryptophan--tRNA ligase"/>
    <property type="match status" value="1"/>
</dbReference>
<keyword evidence="14" id="KW-1185">Reference proteome</keyword>
<dbReference type="CDD" id="cd00806">
    <property type="entry name" value="TrpRS_core"/>
    <property type="match status" value="1"/>
</dbReference>
<protein>
    <recommendedName>
        <fullName evidence="2 10">Tryptophan--tRNA ligase</fullName>
        <ecNumber evidence="2 10">6.1.1.2</ecNumber>
    </recommendedName>
</protein>
<dbReference type="GO" id="GO:0005737">
    <property type="term" value="C:cytoplasm"/>
    <property type="evidence" value="ECO:0007669"/>
    <property type="project" value="UniProtKB-UniRule"/>
</dbReference>
<dbReference type="FunFam" id="1.10.240.10:FF:000007">
    <property type="entry name" value="Tryptophan--tRNA ligase"/>
    <property type="match status" value="1"/>
</dbReference>
<evidence type="ECO:0000256" key="6">
    <source>
        <dbReference type="ARBA" id="ARBA00022840"/>
    </source>
</evidence>
<dbReference type="OrthoDB" id="371821at2157"/>
<dbReference type="InterPro" id="IPR002306">
    <property type="entry name" value="Trp-tRNA-ligase"/>
</dbReference>
<dbReference type="RefSeq" id="WP_087715009.1">
    <property type="nucleotide sequence ID" value="NZ_MWPH01000003.1"/>
</dbReference>
<evidence type="ECO:0000256" key="7">
    <source>
        <dbReference type="ARBA" id="ARBA00022917"/>
    </source>
</evidence>
<dbReference type="InterPro" id="IPR002305">
    <property type="entry name" value="aa-tRNA-synth_Ic"/>
</dbReference>
<keyword evidence="4 11" id="KW-0436">Ligase</keyword>
<name>A0A202E621_9EURY</name>
<comment type="catalytic activity">
    <reaction evidence="9">
        <text>tRNA(Trp) + L-tryptophan + ATP = L-tryptophyl-tRNA(Trp) + AMP + diphosphate + H(+)</text>
        <dbReference type="Rhea" id="RHEA:24080"/>
        <dbReference type="Rhea" id="RHEA-COMP:9671"/>
        <dbReference type="Rhea" id="RHEA-COMP:9705"/>
        <dbReference type="ChEBI" id="CHEBI:15378"/>
        <dbReference type="ChEBI" id="CHEBI:30616"/>
        <dbReference type="ChEBI" id="CHEBI:33019"/>
        <dbReference type="ChEBI" id="CHEBI:57912"/>
        <dbReference type="ChEBI" id="CHEBI:78442"/>
        <dbReference type="ChEBI" id="CHEBI:78535"/>
        <dbReference type="ChEBI" id="CHEBI:456215"/>
        <dbReference type="EC" id="6.1.1.2"/>
    </reaction>
</comment>
<proteinExistence type="inferred from homology"/>
<dbReference type="PANTHER" id="PTHR10055">
    <property type="entry name" value="TRYPTOPHANYL-TRNA SYNTHETASE"/>
    <property type="match status" value="1"/>
</dbReference>
<evidence type="ECO:0000313" key="14">
    <source>
        <dbReference type="Proteomes" id="UP000196084"/>
    </source>
</evidence>
<evidence type="ECO:0000313" key="13">
    <source>
        <dbReference type="EMBL" id="OVE83370.1"/>
    </source>
</evidence>
<comment type="similarity">
    <text evidence="1 11">Belongs to the class-I aminoacyl-tRNA synthetase family.</text>
</comment>
<comment type="caution">
    <text evidence="13">The sequence shown here is derived from an EMBL/GenBank/DDBJ whole genome shotgun (WGS) entry which is preliminary data.</text>
</comment>
<dbReference type="SUPFAM" id="SSF52374">
    <property type="entry name" value="Nucleotidylyl transferase"/>
    <property type="match status" value="1"/>
</dbReference>
<evidence type="ECO:0000256" key="3">
    <source>
        <dbReference type="ARBA" id="ARBA00022490"/>
    </source>
</evidence>
<sequence length="411" mass="45343">MSENPTHDDESNSNQHTDPAHGADSSDDDFIVTPYAVSGEVDYEKLLERFGANTLTDAQIARFPDHPLLRRRTFYAGRDVDRYLEAAEVGDPHALVTGRGPSGPMHLGHVLPLYLAKRFQRETGATVYIPLSDDEKFLAKAQSFESIGKHTRDNLRDILAVGFDPERTRIVVDTADADVIYPIATRLAKHLTPATIEAVYGEQDSVGLQFYPAVQATHLLLPQLVAGRQPTLVPIAIDQDPHVRVCRDVAAKEALPVDKPGALLGRFLPSLEGPGKMSASDDAASIDLTDDPDTVAKTIRTHAYTGGQASLEAHRERGGDPSVDVPFQYLRFFFEADDAELERIAEQYRSGELLSGELKEIAIERITDFLGAHQRRRAELGDLEDELEPYRLTDGERKQALERAGVPSSPF</sequence>
<evidence type="ECO:0000256" key="12">
    <source>
        <dbReference type="SAM" id="MobiDB-lite"/>
    </source>
</evidence>
<evidence type="ECO:0000256" key="2">
    <source>
        <dbReference type="ARBA" id="ARBA00013161"/>
    </source>
</evidence>
<keyword evidence="6 11" id="KW-0067">ATP-binding</keyword>
<feature type="region of interest" description="Disordered" evidence="12">
    <location>
        <begin position="1"/>
        <end position="29"/>
    </location>
</feature>
<dbReference type="InterPro" id="IPR001412">
    <property type="entry name" value="aa-tRNA-synth_I_CS"/>
</dbReference>
<dbReference type="Gene3D" id="1.10.240.10">
    <property type="entry name" value="Tyrosyl-Transfer RNA Synthetase"/>
    <property type="match status" value="1"/>
</dbReference>
<dbReference type="PANTHER" id="PTHR10055:SF1">
    <property type="entry name" value="TRYPTOPHAN--TRNA LIGASE, CYTOPLASMIC"/>
    <property type="match status" value="1"/>
</dbReference>
<dbReference type="GO" id="GO:0004830">
    <property type="term" value="F:tryptophan-tRNA ligase activity"/>
    <property type="evidence" value="ECO:0007669"/>
    <property type="project" value="UniProtKB-UniRule"/>
</dbReference>
<dbReference type="PROSITE" id="PS00178">
    <property type="entry name" value="AA_TRNA_LIGASE_I"/>
    <property type="match status" value="1"/>
</dbReference>
<dbReference type="Pfam" id="PF00579">
    <property type="entry name" value="tRNA-synt_1b"/>
    <property type="match status" value="1"/>
</dbReference>
<dbReference type="GO" id="GO:0006436">
    <property type="term" value="P:tryptophanyl-tRNA aminoacylation"/>
    <property type="evidence" value="ECO:0007669"/>
    <property type="project" value="UniProtKB-UniRule"/>
</dbReference>
<dbReference type="EC" id="6.1.1.2" evidence="2 10"/>
<reference evidence="13 14" key="1">
    <citation type="submission" date="2017-02" db="EMBL/GenBank/DDBJ databases">
        <title>Natronthermophilus aegyptiacus gen. nov.,sp. nov., an aerobic, extremely halophilic alkalithermophilic archaeon isolated from the athalassohaline Wadi An Natrun, Egypt.</title>
        <authorList>
            <person name="Zhao B."/>
        </authorList>
    </citation>
    <scope>NUCLEOTIDE SEQUENCE [LARGE SCALE GENOMIC DNA]</scope>
    <source>
        <strain evidence="13 14">CGMCC 1.3597</strain>
    </source>
</reference>
<dbReference type="GO" id="GO:0005524">
    <property type="term" value="F:ATP binding"/>
    <property type="evidence" value="ECO:0007669"/>
    <property type="project" value="UniProtKB-KW"/>
</dbReference>
<evidence type="ECO:0000256" key="1">
    <source>
        <dbReference type="ARBA" id="ARBA00005594"/>
    </source>
</evidence>
<dbReference type="InterPro" id="IPR014729">
    <property type="entry name" value="Rossmann-like_a/b/a_fold"/>
</dbReference>
<keyword evidence="8 11" id="KW-0030">Aminoacyl-tRNA synthetase</keyword>
<evidence type="ECO:0000256" key="11">
    <source>
        <dbReference type="RuleBase" id="RU363036"/>
    </source>
</evidence>
<keyword evidence="7 11" id="KW-0648">Protein biosynthesis</keyword>
<gene>
    <name evidence="13" type="ORF">B2G88_12975</name>
</gene>
<organism evidence="13 14">
    <name type="scientific">Natronolimnobius baerhuensis</name>
    <dbReference type="NCBI Taxonomy" id="253108"/>
    <lineage>
        <taxon>Archaea</taxon>
        <taxon>Methanobacteriati</taxon>
        <taxon>Methanobacteriota</taxon>
        <taxon>Stenosarchaea group</taxon>
        <taxon>Halobacteria</taxon>
        <taxon>Halobacteriales</taxon>
        <taxon>Natrialbaceae</taxon>
        <taxon>Natronolimnobius</taxon>
    </lineage>
</organism>
<evidence type="ECO:0000256" key="5">
    <source>
        <dbReference type="ARBA" id="ARBA00022741"/>
    </source>
</evidence>
<dbReference type="NCBIfam" id="NF008927">
    <property type="entry name" value="PRK12285.1-4"/>
    <property type="match status" value="1"/>
</dbReference>
<keyword evidence="3" id="KW-0963">Cytoplasm</keyword>
<evidence type="ECO:0000256" key="8">
    <source>
        <dbReference type="ARBA" id="ARBA00023146"/>
    </source>
</evidence>
<dbReference type="Proteomes" id="UP000196084">
    <property type="component" value="Unassembled WGS sequence"/>
</dbReference>
<dbReference type="AlphaFoldDB" id="A0A202E621"/>
<feature type="region of interest" description="Disordered" evidence="12">
    <location>
        <begin position="391"/>
        <end position="411"/>
    </location>
</feature>
<keyword evidence="5 11" id="KW-0547">Nucleotide-binding</keyword>
<evidence type="ECO:0000256" key="10">
    <source>
        <dbReference type="NCBIfam" id="TIGR00233"/>
    </source>
</evidence>
<dbReference type="Gene3D" id="3.40.50.620">
    <property type="entry name" value="HUPs"/>
    <property type="match status" value="1"/>
</dbReference>
<evidence type="ECO:0000256" key="4">
    <source>
        <dbReference type="ARBA" id="ARBA00022598"/>
    </source>
</evidence>
<feature type="compositionally biased region" description="Basic and acidic residues" evidence="12">
    <location>
        <begin position="1"/>
        <end position="10"/>
    </location>
</feature>
<dbReference type="EMBL" id="MWPH01000003">
    <property type="protein sequence ID" value="OVE83370.1"/>
    <property type="molecule type" value="Genomic_DNA"/>
</dbReference>